<dbReference type="EMBL" id="GECU01035720">
    <property type="protein sequence ID" value="JAS71986.1"/>
    <property type="molecule type" value="Transcribed_RNA"/>
</dbReference>
<feature type="compositionally biased region" description="Basic residues" evidence="1">
    <location>
        <begin position="141"/>
        <end position="161"/>
    </location>
</feature>
<reference evidence="2" key="1">
    <citation type="submission" date="2015-11" db="EMBL/GenBank/DDBJ databases">
        <title>De novo transcriptome assembly of four potential Pierce s Disease insect vectors from Arizona vineyards.</title>
        <authorList>
            <person name="Tassone E.E."/>
        </authorList>
    </citation>
    <scope>NUCLEOTIDE SEQUENCE</scope>
</reference>
<organism evidence="2">
    <name type="scientific">Homalodisca liturata</name>
    <dbReference type="NCBI Taxonomy" id="320908"/>
    <lineage>
        <taxon>Eukaryota</taxon>
        <taxon>Metazoa</taxon>
        <taxon>Ecdysozoa</taxon>
        <taxon>Arthropoda</taxon>
        <taxon>Hexapoda</taxon>
        <taxon>Insecta</taxon>
        <taxon>Pterygota</taxon>
        <taxon>Neoptera</taxon>
        <taxon>Paraneoptera</taxon>
        <taxon>Hemiptera</taxon>
        <taxon>Auchenorrhyncha</taxon>
        <taxon>Membracoidea</taxon>
        <taxon>Cicadellidae</taxon>
        <taxon>Cicadellinae</taxon>
        <taxon>Proconiini</taxon>
        <taxon>Homalodisca</taxon>
    </lineage>
</organism>
<feature type="compositionally biased region" description="Polar residues" evidence="1">
    <location>
        <begin position="49"/>
        <end position="58"/>
    </location>
</feature>
<name>A0A1B6HBA8_9HEMI</name>
<proteinExistence type="predicted"/>
<feature type="compositionally biased region" description="Basic and acidic residues" evidence="1">
    <location>
        <begin position="78"/>
        <end position="93"/>
    </location>
</feature>
<sequence>EVEEETDEAPIDVKIEEEEFVEELSFEEDEENLKMPLSPTSDPLHVPDDSQSSFVNLESSSTKASSISLKMGNKKKKSSAEDAKKYRLERELANAKNHRYKANLSEEKLEKKRQRDRERYHRLKQGKKIKLVGEMTEKEKKQNRKVWRKRKAALRKKNNRR</sequence>
<feature type="compositionally biased region" description="Low complexity" evidence="1">
    <location>
        <begin position="59"/>
        <end position="68"/>
    </location>
</feature>
<feature type="compositionally biased region" description="Acidic residues" evidence="1">
    <location>
        <begin position="22"/>
        <end position="31"/>
    </location>
</feature>
<protein>
    <submittedName>
        <fullName evidence="2">Uncharacterized protein</fullName>
    </submittedName>
</protein>
<feature type="compositionally biased region" description="Basic and acidic residues" evidence="1">
    <location>
        <begin position="104"/>
        <end position="119"/>
    </location>
</feature>
<evidence type="ECO:0000313" key="2">
    <source>
        <dbReference type="EMBL" id="JAS71986.1"/>
    </source>
</evidence>
<dbReference type="AlphaFoldDB" id="A0A1B6HBA8"/>
<feature type="non-terminal residue" evidence="2">
    <location>
        <position position="1"/>
    </location>
</feature>
<feature type="region of interest" description="Disordered" evidence="1">
    <location>
        <begin position="22"/>
        <end position="161"/>
    </location>
</feature>
<gene>
    <name evidence="2" type="ORF">g.29657</name>
</gene>
<feature type="compositionally biased region" description="Basic residues" evidence="1">
    <location>
        <begin position="120"/>
        <end position="130"/>
    </location>
</feature>
<evidence type="ECO:0000256" key="1">
    <source>
        <dbReference type="SAM" id="MobiDB-lite"/>
    </source>
</evidence>
<accession>A0A1B6HBA8</accession>